<evidence type="ECO:0000313" key="4">
    <source>
        <dbReference type="Proteomes" id="UP000284375"/>
    </source>
</evidence>
<dbReference type="OrthoDB" id="6431331at2759"/>
<evidence type="ECO:0000256" key="1">
    <source>
        <dbReference type="ARBA" id="ARBA00022801"/>
    </source>
</evidence>
<dbReference type="PRINTS" id="PR00412">
    <property type="entry name" value="EPOXHYDRLASE"/>
</dbReference>
<dbReference type="Proteomes" id="UP000284375">
    <property type="component" value="Unassembled WGS sequence"/>
</dbReference>
<organism evidence="3 4">
    <name type="scientific">Cytospora chrysosperma</name>
    <name type="common">Cytospora canker fungus</name>
    <name type="synonym">Sphaeria chrysosperma</name>
    <dbReference type="NCBI Taxonomy" id="252740"/>
    <lineage>
        <taxon>Eukaryota</taxon>
        <taxon>Fungi</taxon>
        <taxon>Dikarya</taxon>
        <taxon>Ascomycota</taxon>
        <taxon>Pezizomycotina</taxon>
        <taxon>Sordariomycetes</taxon>
        <taxon>Sordariomycetidae</taxon>
        <taxon>Diaporthales</taxon>
        <taxon>Cytosporaceae</taxon>
        <taxon>Cytospora</taxon>
    </lineage>
</organism>
<reference evidence="3 4" key="1">
    <citation type="submission" date="2015-09" db="EMBL/GenBank/DDBJ databases">
        <title>Host preference determinants of Valsa canker pathogens revealed by comparative genomics.</title>
        <authorList>
            <person name="Yin Z."/>
            <person name="Huang L."/>
        </authorList>
    </citation>
    <scope>NUCLEOTIDE SEQUENCE [LARGE SCALE GENOMIC DNA]</scope>
    <source>
        <strain evidence="3 4">YSFL</strain>
    </source>
</reference>
<gene>
    <name evidence="3" type="ORF">VSDG_08863</name>
</gene>
<dbReference type="PANTHER" id="PTHR42977:SF3">
    <property type="entry name" value="AB HYDROLASE-1 DOMAIN-CONTAINING PROTEIN"/>
    <property type="match status" value="1"/>
</dbReference>
<dbReference type="InterPro" id="IPR000073">
    <property type="entry name" value="AB_hydrolase_1"/>
</dbReference>
<proteinExistence type="predicted"/>
<keyword evidence="4" id="KW-1185">Reference proteome</keyword>
<dbReference type="EMBL" id="LJZO01000060">
    <property type="protein sequence ID" value="ROV89151.1"/>
    <property type="molecule type" value="Genomic_DNA"/>
</dbReference>
<sequence length="296" mass="32615">MTTTKISRIHADGIDIFYRHAGPTSLDSPTVLLLHGFPTSSHMFRNLIPLLATKYRVVAPDLPGFGFTAVPPGRGYSYTFAGLAATVGALADALGLGRFAIYMFDYGAPTGLRLALGRPGAVAAIVTQNGNAYAEGLGADFWAPLRRAWASSGSREDIQALAGALTAEETRWQYTNGSPHPDAIPPETYTLDQALMDSKPGNKQVQLDLFYDYRTNLDLYPDFQRYFRESGVPVLAVWGKNDTIFVNEGAEAFGRDVREGRFVLRWLEAGHFALETNEEVVAREMDEFFEKMKVFG</sequence>
<dbReference type="InterPro" id="IPR029058">
    <property type="entry name" value="AB_hydrolase_fold"/>
</dbReference>
<dbReference type="InterPro" id="IPR000639">
    <property type="entry name" value="Epox_hydrolase-like"/>
</dbReference>
<dbReference type="SUPFAM" id="SSF53474">
    <property type="entry name" value="alpha/beta-Hydrolases"/>
    <property type="match status" value="1"/>
</dbReference>
<evidence type="ECO:0000313" key="3">
    <source>
        <dbReference type="EMBL" id="ROV89151.1"/>
    </source>
</evidence>
<dbReference type="AlphaFoldDB" id="A0A423VDT1"/>
<evidence type="ECO:0000259" key="2">
    <source>
        <dbReference type="Pfam" id="PF00561"/>
    </source>
</evidence>
<accession>A0A423VDT1</accession>
<protein>
    <recommendedName>
        <fullName evidence="2">AB hydrolase-1 domain-containing protein</fullName>
    </recommendedName>
</protein>
<dbReference type="InterPro" id="IPR051340">
    <property type="entry name" value="Haloalkane_dehalogenase"/>
</dbReference>
<keyword evidence="1" id="KW-0378">Hydrolase</keyword>
<feature type="domain" description="AB hydrolase-1" evidence="2">
    <location>
        <begin position="29"/>
        <end position="277"/>
    </location>
</feature>
<dbReference type="STRING" id="252740.A0A423VDT1"/>
<dbReference type="PRINTS" id="PR00111">
    <property type="entry name" value="ABHYDROLASE"/>
</dbReference>
<dbReference type="GO" id="GO:0004301">
    <property type="term" value="F:epoxide hydrolase activity"/>
    <property type="evidence" value="ECO:0007669"/>
    <property type="project" value="TreeGrafter"/>
</dbReference>
<dbReference type="PANTHER" id="PTHR42977">
    <property type="entry name" value="HYDROLASE-RELATED"/>
    <property type="match status" value="1"/>
</dbReference>
<dbReference type="Pfam" id="PF00561">
    <property type="entry name" value="Abhydrolase_1"/>
    <property type="match status" value="1"/>
</dbReference>
<comment type="caution">
    <text evidence="3">The sequence shown here is derived from an EMBL/GenBank/DDBJ whole genome shotgun (WGS) entry which is preliminary data.</text>
</comment>
<dbReference type="Gene3D" id="3.40.50.1820">
    <property type="entry name" value="alpha/beta hydrolase"/>
    <property type="match status" value="1"/>
</dbReference>
<name>A0A423VDT1_CYTCH</name>